<organism evidence="2 3">
    <name type="scientific">Paramormyrops kingsleyae</name>
    <dbReference type="NCBI Taxonomy" id="1676925"/>
    <lineage>
        <taxon>Eukaryota</taxon>
        <taxon>Metazoa</taxon>
        <taxon>Chordata</taxon>
        <taxon>Craniata</taxon>
        <taxon>Vertebrata</taxon>
        <taxon>Euteleostomi</taxon>
        <taxon>Actinopterygii</taxon>
        <taxon>Neopterygii</taxon>
        <taxon>Teleostei</taxon>
        <taxon>Osteoglossocephala</taxon>
        <taxon>Osteoglossomorpha</taxon>
        <taxon>Osteoglossiformes</taxon>
        <taxon>Mormyridae</taxon>
        <taxon>Paramormyrops</taxon>
    </lineage>
</organism>
<name>A0A3B3SBE5_9TELE</name>
<evidence type="ECO:0000313" key="3">
    <source>
        <dbReference type="Proteomes" id="UP000261540"/>
    </source>
</evidence>
<dbReference type="GeneTree" id="ENSGT00440000038003"/>
<dbReference type="InterPro" id="IPR052789">
    <property type="entry name" value="SSUH2_homolog"/>
</dbReference>
<dbReference type="PANTHER" id="PTHR48465:SF1">
    <property type="entry name" value="PROTEIN SSUH2 HOMOLOG"/>
    <property type="match status" value="1"/>
</dbReference>
<proteinExistence type="predicted"/>
<protein>
    <recommendedName>
        <fullName evidence="4">Ssu-2 homolog</fullName>
    </recommendedName>
</protein>
<keyword evidence="3" id="KW-1185">Reference proteome</keyword>
<dbReference type="PANTHER" id="PTHR48465">
    <property type="entry name" value="PROTEIN SSUH2 HOMOLOG"/>
    <property type="match status" value="1"/>
</dbReference>
<accession>A0A3B3SBE5</accession>
<reference evidence="2" key="2">
    <citation type="submission" date="2025-09" db="UniProtKB">
        <authorList>
            <consortium name="Ensembl"/>
        </authorList>
    </citation>
    <scope>IDENTIFICATION</scope>
</reference>
<evidence type="ECO:0000256" key="1">
    <source>
        <dbReference type="SAM" id="MobiDB-lite"/>
    </source>
</evidence>
<dbReference type="AlphaFoldDB" id="A0A3B3SBE5"/>
<evidence type="ECO:0008006" key="4">
    <source>
        <dbReference type="Google" id="ProtNLM"/>
    </source>
</evidence>
<dbReference type="Proteomes" id="UP000261540">
    <property type="component" value="Unplaced"/>
</dbReference>
<sequence>WLCSFSLSVGEFDPDMPEEGPTEPPPGWLDNVSGYEEVPSDGGGYQQQVLCTCYMVPTVSEDMAREALLQFVGKKWTYSRKPARDLIFKDLKPLTVYRYRLETFTESRSGSWEFEPYTGQSVDGPQYGSCPPPWDVMAEIPPRFTDHTQKVRVPHSSFVKTRCGFCYGSGRSRNKPCSSCHGCKRCFSSGCSICHAKGHRECPSCHGLKYLMHYILLTITWKNHVSEFIPDRIPEFPVKKFGKVSGDPFFVDESVLVYPIVGFPDQDICRESRRVTEEHLNKFTSVSRILQQVSPFVCVGSSADWCIFLCHSF</sequence>
<evidence type="ECO:0000313" key="2">
    <source>
        <dbReference type="Ensembl" id="ENSPKIP00000028057.1"/>
    </source>
</evidence>
<feature type="compositionally biased region" description="Acidic residues" evidence="1">
    <location>
        <begin position="12"/>
        <end position="21"/>
    </location>
</feature>
<reference evidence="2" key="1">
    <citation type="submission" date="2025-08" db="UniProtKB">
        <authorList>
            <consortium name="Ensembl"/>
        </authorList>
    </citation>
    <scope>IDENTIFICATION</scope>
</reference>
<dbReference type="Ensembl" id="ENSPKIT00000008833.1">
    <property type="protein sequence ID" value="ENSPKIP00000028057.1"/>
    <property type="gene ID" value="ENSPKIG00000009852.1"/>
</dbReference>
<feature type="region of interest" description="Disordered" evidence="1">
    <location>
        <begin position="12"/>
        <end position="41"/>
    </location>
</feature>